<feature type="region of interest" description="Disordered" evidence="2">
    <location>
        <begin position="32"/>
        <end position="56"/>
    </location>
</feature>
<reference evidence="3" key="1">
    <citation type="journal article" date="2020" name="bioRxiv">
        <title>Comparative genomics of Chlamydomonas.</title>
        <authorList>
            <person name="Craig R.J."/>
            <person name="Hasan A.R."/>
            <person name="Ness R.W."/>
            <person name="Keightley P.D."/>
        </authorList>
    </citation>
    <scope>NUCLEOTIDE SEQUENCE</scope>
    <source>
        <strain evidence="3">SAG 7.73</strain>
    </source>
</reference>
<dbReference type="EMBL" id="JAEHOC010000043">
    <property type="protein sequence ID" value="KAG2427130.1"/>
    <property type="molecule type" value="Genomic_DNA"/>
</dbReference>
<sequence length="236" mass="24249">MDERAVTSVLSECGNNIDAAIKRLGELRLAVGNPAAADQQEAPPSTPPPASSQATAAVAAAAAAAAAEAAEAATPGGPATAEQWVEVLVGEMSAARDLTDARTRAAGFLRQFESFVARYVRQQQAGGASASGASPEPGAAGATPGGSAATGSQSLAQRAAKLAEENALLKKAVQIQHRQLQEKSAAEGEVANLKAMLAQYQEQVRSLQMSNYSLSLHLQKATNSDHLGPHRNPDVF</sequence>
<evidence type="ECO:0000313" key="4">
    <source>
        <dbReference type="Proteomes" id="UP000650467"/>
    </source>
</evidence>
<keyword evidence="1" id="KW-0175">Coiled coil</keyword>
<name>A0A835SV24_CHLIN</name>
<comment type="caution">
    <text evidence="3">The sequence shown here is derived from an EMBL/GenBank/DDBJ whole genome shotgun (WGS) entry which is preliminary data.</text>
</comment>
<accession>A0A835SV24</accession>
<keyword evidence="4" id="KW-1185">Reference proteome</keyword>
<dbReference type="PANTHER" id="PTHR31245:SF20">
    <property type="entry name" value="F18B13.13 PROTEIN"/>
    <property type="match status" value="1"/>
</dbReference>
<organism evidence="3 4">
    <name type="scientific">Chlamydomonas incerta</name>
    <dbReference type="NCBI Taxonomy" id="51695"/>
    <lineage>
        <taxon>Eukaryota</taxon>
        <taxon>Viridiplantae</taxon>
        <taxon>Chlorophyta</taxon>
        <taxon>core chlorophytes</taxon>
        <taxon>Chlorophyceae</taxon>
        <taxon>CS clade</taxon>
        <taxon>Chlamydomonadales</taxon>
        <taxon>Chlamydomonadaceae</taxon>
        <taxon>Chlamydomonas</taxon>
    </lineage>
</organism>
<evidence type="ECO:0000256" key="1">
    <source>
        <dbReference type="SAM" id="Coils"/>
    </source>
</evidence>
<dbReference type="PANTHER" id="PTHR31245">
    <property type="entry name" value="UBIQUITIN SYSTEM COMPONENT CUE PROTEIN"/>
    <property type="match status" value="1"/>
</dbReference>
<dbReference type="Proteomes" id="UP000650467">
    <property type="component" value="Unassembled WGS sequence"/>
</dbReference>
<protein>
    <submittedName>
        <fullName evidence="3">Uncharacterized protein</fullName>
    </submittedName>
</protein>
<gene>
    <name evidence="3" type="ORF">HXX76_012640</name>
</gene>
<dbReference type="AlphaFoldDB" id="A0A835SV24"/>
<proteinExistence type="predicted"/>
<feature type="region of interest" description="Disordered" evidence="2">
    <location>
        <begin position="127"/>
        <end position="154"/>
    </location>
</feature>
<dbReference type="OrthoDB" id="440455at2759"/>
<evidence type="ECO:0000313" key="3">
    <source>
        <dbReference type="EMBL" id="KAG2427130.1"/>
    </source>
</evidence>
<evidence type="ECO:0000256" key="2">
    <source>
        <dbReference type="SAM" id="MobiDB-lite"/>
    </source>
</evidence>
<feature type="coiled-coil region" evidence="1">
    <location>
        <begin position="183"/>
        <end position="210"/>
    </location>
</feature>